<dbReference type="AlphaFoldDB" id="G0U042"/>
<name>G0U042_TRYVY</name>
<sequence length="139" mass="15615">MTDNMFCRAFSWDALTSNQEALGTCSIMPCFSLSFTNHITTSLPIKNTTVPHTIRCMPYRLVVWLYLISASSNSCIEVWVDHAGYLGEELKDGEDQSGTFPLLIISNGNSEQQKGNGKEVVPSQEERIAVRTLWRVRDP</sequence>
<gene>
    <name evidence="1" type="ORF">TVY486_0800470</name>
</gene>
<evidence type="ECO:0000313" key="1">
    <source>
        <dbReference type="EMBL" id="CCC49439.1"/>
    </source>
</evidence>
<reference evidence="1" key="1">
    <citation type="journal article" date="2012" name="Proc. Natl. Acad. Sci. U.S.A.">
        <title>Antigenic diversity is generated by distinct evolutionary mechanisms in African trypanosome species.</title>
        <authorList>
            <person name="Jackson A.P."/>
            <person name="Berry A."/>
            <person name="Aslett M."/>
            <person name="Allison H.C."/>
            <person name="Burton P."/>
            <person name="Vavrova-Anderson J."/>
            <person name="Brown R."/>
            <person name="Browne H."/>
            <person name="Corton N."/>
            <person name="Hauser H."/>
            <person name="Gamble J."/>
            <person name="Gilderthorp R."/>
            <person name="Marcello L."/>
            <person name="McQuillan J."/>
            <person name="Otto T.D."/>
            <person name="Quail M.A."/>
            <person name="Sanders M.J."/>
            <person name="van Tonder A."/>
            <person name="Ginger M.L."/>
            <person name="Field M.C."/>
            <person name="Barry J.D."/>
            <person name="Hertz-Fowler C."/>
            <person name="Berriman M."/>
        </authorList>
    </citation>
    <scope>NUCLEOTIDE SEQUENCE</scope>
    <source>
        <strain evidence="1">Y486</strain>
    </source>
</reference>
<organism evidence="1">
    <name type="scientific">Trypanosoma vivax (strain Y486)</name>
    <dbReference type="NCBI Taxonomy" id="1055687"/>
    <lineage>
        <taxon>Eukaryota</taxon>
        <taxon>Discoba</taxon>
        <taxon>Euglenozoa</taxon>
        <taxon>Kinetoplastea</taxon>
        <taxon>Metakinetoplastina</taxon>
        <taxon>Trypanosomatida</taxon>
        <taxon>Trypanosomatidae</taxon>
        <taxon>Trypanosoma</taxon>
        <taxon>Duttonella</taxon>
    </lineage>
</organism>
<accession>G0U042</accession>
<protein>
    <submittedName>
        <fullName evidence="1">Uncharacterized protein</fullName>
    </submittedName>
</protein>
<dbReference type="EMBL" id="HE573024">
    <property type="protein sequence ID" value="CCC49439.1"/>
    <property type="molecule type" value="Genomic_DNA"/>
</dbReference>
<proteinExistence type="predicted"/>